<dbReference type="PROSITE" id="PS00072">
    <property type="entry name" value="ACYL_COA_DH_1"/>
    <property type="match status" value="1"/>
</dbReference>
<evidence type="ECO:0000259" key="8">
    <source>
        <dbReference type="Pfam" id="PF02770"/>
    </source>
</evidence>
<evidence type="ECO:0000259" key="7">
    <source>
        <dbReference type="Pfam" id="PF00441"/>
    </source>
</evidence>
<evidence type="ECO:0000256" key="1">
    <source>
        <dbReference type="ARBA" id="ARBA00001974"/>
    </source>
</evidence>
<dbReference type="EMBL" id="VYQA01000005">
    <property type="protein sequence ID" value="KAA9030874.1"/>
    <property type="molecule type" value="Genomic_DNA"/>
</dbReference>
<dbReference type="InterPro" id="IPR036250">
    <property type="entry name" value="AcylCo_DH-like_C"/>
</dbReference>
<protein>
    <submittedName>
        <fullName evidence="11">Acyl-CoA dehydrogenase</fullName>
    </submittedName>
</protein>
<sequence length="383" mass="41773">MDRLIFDSEHILFRDTVRHFMLTNVAPHAERWRRDGMVDRAVYRQAGEAGLLCLWAQADVGGAGIADLRFDQIIIEENIRHGETGFYIHLHSNLVAPYIDRLGSPTLRARLMPGIVAGDTILAIAMTEPGGGSDLRAVQTRAIRDGDGWRLSGTKTYISNGILSDAIVVVARCRDLPGEPIGLFLVERDMAGLSRGKPLKKMGLASQDTAEIMLDDVHVPADNLLGDPTAGFGTLMRFLGTERLIAAIASIAAAQVALDLTLDFVRHRRAFGQAIGQFQHNRFRLAALRAQIDAVQAMVDQLVLRANAGSLEGGDAASAKLLASEVESQMVDLGVQLHGGAGYMDEYRISRLYTDARISRIFAGSNEIMLEIIARGMDLDTRS</sequence>
<dbReference type="Pfam" id="PF02771">
    <property type="entry name" value="Acyl-CoA_dh_N"/>
    <property type="match status" value="1"/>
</dbReference>
<dbReference type="PANTHER" id="PTHR43884:SF20">
    <property type="entry name" value="ACYL-COA DEHYDROGENASE FADE28"/>
    <property type="match status" value="1"/>
</dbReference>
<dbReference type="PROSITE" id="PS00073">
    <property type="entry name" value="ACYL_COA_DH_2"/>
    <property type="match status" value="1"/>
</dbReference>
<dbReference type="InterPro" id="IPR009075">
    <property type="entry name" value="AcylCo_DH/oxidase_C"/>
</dbReference>
<dbReference type="Gene3D" id="2.40.110.10">
    <property type="entry name" value="Butyryl-CoA Dehydrogenase, subunit A, domain 2"/>
    <property type="match status" value="1"/>
</dbReference>
<accession>A0A5J5I8T9</accession>
<dbReference type="Gene3D" id="1.10.540.10">
    <property type="entry name" value="Acyl-CoA dehydrogenase/oxidase, N-terminal domain"/>
    <property type="match status" value="1"/>
</dbReference>
<dbReference type="SUPFAM" id="SSF47203">
    <property type="entry name" value="Acyl-CoA dehydrogenase C-terminal domain-like"/>
    <property type="match status" value="1"/>
</dbReference>
<evidence type="ECO:0000313" key="10">
    <source>
        <dbReference type="EMBL" id="KAA9018238.1"/>
    </source>
</evidence>
<feature type="domain" description="Acyl-CoA dehydrogenase/oxidase N-terminal" evidence="9">
    <location>
        <begin position="8"/>
        <end position="119"/>
    </location>
</feature>
<dbReference type="PANTHER" id="PTHR43884">
    <property type="entry name" value="ACYL-COA DEHYDROGENASE"/>
    <property type="match status" value="1"/>
</dbReference>
<name>A0A5J5I8T9_9SPHN</name>
<evidence type="ECO:0000256" key="5">
    <source>
        <dbReference type="ARBA" id="ARBA00023002"/>
    </source>
</evidence>
<evidence type="ECO:0000256" key="3">
    <source>
        <dbReference type="ARBA" id="ARBA00022630"/>
    </source>
</evidence>
<dbReference type="InterPro" id="IPR013786">
    <property type="entry name" value="AcylCoA_DH/ox_N"/>
</dbReference>
<dbReference type="RefSeq" id="WP_150425424.1">
    <property type="nucleotide sequence ID" value="NZ_VYQA01000005.1"/>
</dbReference>
<feature type="domain" description="Acyl-CoA dehydrogenase/oxidase C-terminal" evidence="7">
    <location>
        <begin position="230"/>
        <end position="377"/>
    </location>
</feature>
<comment type="cofactor">
    <cofactor evidence="1 6">
        <name>FAD</name>
        <dbReference type="ChEBI" id="CHEBI:57692"/>
    </cofactor>
</comment>
<dbReference type="InterPro" id="IPR037069">
    <property type="entry name" value="AcylCoA_DH/ox_N_sf"/>
</dbReference>
<evidence type="ECO:0000313" key="13">
    <source>
        <dbReference type="Proteomes" id="UP000326364"/>
    </source>
</evidence>
<dbReference type="Pfam" id="PF00441">
    <property type="entry name" value="Acyl-CoA_dh_1"/>
    <property type="match status" value="1"/>
</dbReference>
<dbReference type="InterPro" id="IPR046373">
    <property type="entry name" value="Acyl-CoA_Oxase/DH_mid-dom_sf"/>
</dbReference>
<dbReference type="EMBL" id="VYQB01000005">
    <property type="protein sequence ID" value="KAA9018238.1"/>
    <property type="molecule type" value="Genomic_DNA"/>
</dbReference>
<evidence type="ECO:0000256" key="6">
    <source>
        <dbReference type="RuleBase" id="RU362125"/>
    </source>
</evidence>
<gene>
    <name evidence="11" type="ORF">F4U95_08940</name>
    <name evidence="10" type="ORF">F4U96_08990</name>
</gene>
<comment type="caution">
    <text evidence="11">The sequence shown here is derived from an EMBL/GenBank/DDBJ whole genome shotgun (WGS) entry which is preliminary data.</text>
</comment>
<dbReference type="GO" id="GO:0050660">
    <property type="term" value="F:flavin adenine dinucleotide binding"/>
    <property type="evidence" value="ECO:0007669"/>
    <property type="project" value="InterPro"/>
</dbReference>
<dbReference type="AlphaFoldDB" id="A0A5J5I8T9"/>
<keyword evidence="5 6" id="KW-0560">Oxidoreductase</keyword>
<organism evidence="11 12">
    <name type="scientific">Sphingobium limneticum</name>
    <dbReference type="NCBI Taxonomy" id="1007511"/>
    <lineage>
        <taxon>Bacteria</taxon>
        <taxon>Pseudomonadati</taxon>
        <taxon>Pseudomonadota</taxon>
        <taxon>Alphaproteobacteria</taxon>
        <taxon>Sphingomonadales</taxon>
        <taxon>Sphingomonadaceae</taxon>
        <taxon>Sphingobium</taxon>
    </lineage>
</organism>
<dbReference type="FunFam" id="1.20.140.10:FF:000001">
    <property type="entry name" value="Acyl-CoA dehydrogenase"/>
    <property type="match status" value="1"/>
</dbReference>
<dbReference type="InterPro" id="IPR006089">
    <property type="entry name" value="Acyl-CoA_DH_CS"/>
</dbReference>
<keyword evidence="4 6" id="KW-0274">FAD</keyword>
<dbReference type="InterPro" id="IPR006091">
    <property type="entry name" value="Acyl-CoA_Oxase/DH_mid-dom"/>
</dbReference>
<feature type="domain" description="Acyl-CoA oxidase/dehydrogenase middle" evidence="8">
    <location>
        <begin position="123"/>
        <end position="217"/>
    </location>
</feature>
<dbReference type="Gene3D" id="1.20.140.10">
    <property type="entry name" value="Butyryl-CoA Dehydrogenase, subunit A, domain 3"/>
    <property type="match status" value="1"/>
</dbReference>
<evidence type="ECO:0000256" key="2">
    <source>
        <dbReference type="ARBA" id="ARBA00009347"/>
    </source>
</evidence>
<reference evidence="12 13" key="1">
    <citation type="submission" date="2019-09" db="EMBL/GenBank/DDBJ databases">
        <authorList>
            <person name="Feng G."/>
        </authorList>
    </citation>
    <scope>NUCLEOTIDE SEQUENCE [LARGE SCALE GENOMIC DNA]</scope>
    <source>
        <strain evidence="11 12">KACC 19283</strain>
        <strain evidence="10 13">KACC 19284</strain>
    </source>
</reference>
<dbReference type="SUPFAM" id="SSF56645">
    <property type="entry name" value="Acyl-CoA dehydrogenase NM domain-like"/>
    <property type="match status" value="1"/>
</dbReference>
<evidence type="ECO:0000256" key="4">
    <source>
        <dbReference type="ARBA" id="ARBA00022827"/>
    </source>
</evidence>
<evidence type="ECO:0000313" key="12">
    <source>
        <dbReference type="Proteomes" id="UP000325933"/>
    </source>
</evidence>
<dbReference type="Proteomes" id="UP000325933">
    <property type="component" value="Unassembled WGS sequence"/>
</dbReference>
<proteinExistence type="inferred from homology"/>
<dbReference type="FunFam" id="2.40.110.10:FF:000002">
    <property type="entry name" value="Acyl-CoA dehydrogenase fadE12"/>
    <property type="match status" value="1"/>
</dbReference>
<dbReference type="Pfam" id="PF02770">
    <property type="entry name" value="Acyl-CoA_dh_M"/>
    <property type="match status" value="1"/>
</dbReference>
<keyword evidence="13" id="KW-1185">Reference proteome</keyword>
<dbReference type="GO" id="GO:0003995">
    <property type="term" value="F:acyl-CoA dehydrogenase activity"/>
    <property type="evidence" value="ECO:0007669"/>
    <property type="project" value="InterPro"/>
</dbReference>
<evidence type="ECO:0000313" key="11">
    <source>
        <dbReference type="EMBL" id="KAA9030874.1"/>
    </source>
</evidence>
<keyword evidence="3 6" id="KW-0285">Flavoprotein</keyword>
<dbReference type="InterPro" id="IPR009100">
    <property type="entry name" value="AcylCoA_DH/oxidase_NM_dom_sf"/>
</dbReference>
<evidence type="ECO:0000259" key="9">
    <source>
        <dbReference type="Pfam" id="PF02771"/>
    </source>
</evidence>
<comment type="similarity">
    <text evidence="2 6">Belongs to the acyl-CoA dehydrogenase family.</text>
</comment>
<dbReference type="Proteomes" id="UP000326364">
    <property type="component" value="Unassembled WGS sequence"/>
</dbReference>